<keyword evidence="2" id="KW-1133">Transmembrane helix</keyword>
<feature type="signal peptide" evidence="3">
    <location>
        <begin position="1"/>
        <end position="17"/>
    </location>
</feature>
<comment type="caution">
    <text evidence="4">The sequence shown here is derived from an EMBL/GenBank/DDBJ whole genome shotgun (WGS) entry which is preliminary data.</text>
</comment>
<protein>
    <submittedName>
        <fullName evidence="4">Uncharacterized protein</fullName>
    </submittedName>
</protein>
<proteinExistence type="predicted"/>
<dbReference type="Proteomes" id="UP001589718">
    <property type="component" value="Unassembled WGS sequence"/>
</dbReference>
<evidence type="ECO:0000313" key="4">
    <source>
        <dbReference type="EMBL" id="MFB9519483.1"/>
    </source>
</evidence>
<sequence length="433" mass="45087">MAAVLCAAVGLPGQTFAAAAPVPYVFAEGAERVRATSSTADAPPLVAGHTYRDSIGPDEKRYYRLDLDARTNAHVSAVGVPKPGADVHYADGLKVSVLDASSHPCDQGQTRNFGSATYPRPLSATAARLIEPDARRCGTAGVYYVLVQRTTRASSSREAWELEIRHQAEPGLKKAGQTEAPRSWPSASPGPPTGGARKRHGGTGFNDASTLAGGEWRDEITPGQTLFYRVPVDWGQQIHADVGLHNAEGGRKGIVGGALAFSLHNPARTFVAGHHSMLYDGELKTVSLDPLPPVAYENRFDSSDRVGGMRLAGWYYLRVTLSPEVGTVFGDGAYGVTLRVAVQGSRKAGPAYAAASREFGLPGKGPQAVDKARPGGQDGRSGVMRVVAAAGIGTGSVLVLGLGVWTLLARRRAGAGAAGPGSMGSGYGAPPGR</sequence>
<organism evidence="4 5">
    <name type="scientific">Streptomyces cremeus</name>
    <dbReference type="NCBI Taxonomy" id="66881"/>
    <lineage>
        <taxon>Bacteria</taxon>
        <taxon>Bacillati</taxon>
        <taxon>Actinomycetota</taxon>
        <taxon>Actinomycetes</taxon>
        <taxon>Kitasatosporales</taxon>
        <taxon>Streptomycetaceae</taxon>
        <taxon>Streptomyces</taxon>
    </lineage>
</organism>
<reference evidence="4 5" key="1">
    <citation type="submission" date="2024-09" db="EMBL/GenBank/DDBJ databases">
        <authorList>
            <person name="Sun Q."/>
            <person name="Mori K."/>
        </authorList>
    </citation>
    <scope>NUCLEOTIDE SEQUENCE [LARGE SCALE GENOMIC DNA]</scope>
    <source>
        <strain evidence="4 5">JCM 4362</strain>
    </source>
</reference>
<evidence type="ECO:0000256" key="2">
    <source>
        <dbReference type="SAM" id="Phobius"/>
    </source>
</evidence>
<dbReference type="EMBL" id="JBHMCR010000004">
    <property type="protein sequence ID" value="MFB9519483.1"/>
    <property type="molecule type" value="Genomic_DNA"/>
</dbReference>
<accession>A0ABV5P8F7</accession>
<keyword evidence="3" id="KW-0732">Signal</keyword>
<dbReference type="RefSeq" id="WP_345220935.1">
    <property type="nucleotide sequence ID" value="NZ_BAAAXE010000013.1"/>
</dbReference>
<feature type="chain" id="PRO_5046987716" evidence="3">
    <location>
        <begin position="18"/>
        <end position="433"/>
    </location>
</feature>
<feature type="region of interest" description="Disordered" evidence="1">
    <location>
        <begin position="167"/>
        <end position="205"/>
    </location>
</feature>
<keyword evidence="5" id="KW-1185">Reference proteome</keyword>
<evidence type="ECO:0000256" key="1">
    <source>
        <dbReference type="SAM" id="MobiDB-lite"/>
    </source>
</evidence>
<feature type="transmembrane region" description="Helical" evidence="2">
    <location>
        <begin position="386"/>
        <end position="408"/>
    </location>
</feature>
<evidence type="ECO:0000313" key="5">
    <source>
        <dbReference type="Proteomes" id="UP001589718"/>
    </source>
</evidence>
<keyword evidence="2" id="KW-0812">Transmembrane</keyword>
<evidence type="ECO:0000256" key="3">
    <source>
        <dbReference type="SAM" id="SignalP"/>
    </source>
</evidence>
<keyword evidence="2" id="KW-0472">Membrane</keyword>
<name>A0ABV5P8F7_STRCM</name>
<gene>
    <name evidence="4" type="ORF">ACFFTU_05955</name>
</gene>